<organism evidence="1 2">
    <name type="scientific">Salibacterium salarium</name>
    <dbReference type="NCBI Taxonomy" id="284579"/>
    <lineage>
        <taxon>Bacteria</taxon>
        <taxon>Bacillati</taxon>
        <taxon>Bacillota</taxon>
        <taxon>Bacilli</taxon>
        <taxon>Bacillales</taxon>
        <taxon>Bacillaceae</taxon>
    </lineage>
</organism>
<accession>A0A3R9Q383</accession>
<evidence type="ECO:0000313" key="1">
    <source>
        <dbReference type="EMBL" id="RSL32640.1"/>
    </source>
</evidence>
<protein>
    <submittedName>
        <fullName evidence="1">Uncharacterized protein</fullName>
    </submittedName>
</protein>
<proteinExistence type="predicted"/>
<reference evidence="1 2" key="1">
    <citation type="submission" date="2018-10" db="EMBL/GenBank/DDBJ databases">
        <title>Draft genome sequence of Bacillus salarius IM0101, isolated from a hypersaline soil in Inner Mongolia, China.</title>
        <authorList>
            <person name="Yamprayoonswat W."/>
            <person name="Boonvisut S."/>
            <person name="Jumpathong W."/>
            <person name="Sittihan S."/>
            <person name="Ruangsuj P."/>
            <person name="Wanthongcharoen S."/>
            <person name="Thongpramul N."/>
            <person name="Pimmason S."/>
            <person name="Yu B."/>
            <person name="Yasawong M."/>
        </authorList>
    </citation>
    <scope>NUCLEOTIDE SEQUENCE [LARGE SCALE GENOMIC DNA]</scope>
    <source>
        <strain evidence="1 2">IM0101</strain>
    </source>
</reference>
<dbReference type="Proteomes" id="UP000275076">
    <property type="component" value="Unassembled WGS sequence"/>
</dbReference>
<comment type="caution">
    <text evidence="1">The sequence shown here is derived from an EMBL/GenBank/DDBJ whole genome shotgun (WGS) entry which is preliminary data.</text>
</comment>
<keyword evidence="2" id="KW-1185">Reference proteome</keyword>
<dbReference type="EMBL" id="RBVX01000013">
    <property type="protein sequence ID" value="RSL32640.1"/>
    <property type="molecule type" value="Genomic_DNA"/>
</dbReference>
<name>A0A3R9Q383_9BACI</name>
<dbReference type="AlphaFoldDB" id="A0A3R9Q383"/>
<gene>
    <name evidence="1" type="ORF">D7Z54_14410</name>
</gene>
<dbReference type="RefSeq" id="WP_125556560.1">
    <property type="nucleotide sequence ID" value="NZ_RBVX01000013.1"/>
</dbReference>
<sequence length="78" mass="9005">MKCFRCNHTPSELPEYRQQAEMEEMQPDAYVRMDEGTYASYYDMFTCTDCYVKMGAPSKDLLIAAYAAKKLKKGAEQI</sequence>
<dbReference type="OrthoDB" id="2991494at2"/>
<evidence type="ECO:0000313" key="2">
    <source>
        <dbReference type="Proteomes" id="UP000275076"/>
    </source>
</evidence>